<dbReference type="AlphaFoldDB" id="Q0FQP0"/>
<evidence type="ECO:0000313" key="3">
    <source>
        <dbReference type="Proteomes" id="UP000006230"/>
    </source>
</evidence>
<dbReference type="HOGENOM" id="CLU_205108_0_0_5"/>
<sequence>MGSVLGLIGALTSWLAFDVSFGSAVLLYFATALSFGLLPVISAALRGNDDSRALAPTPAQ</sequence>
<keyword evidence="1" id="KW-0812">Transmembrane</keyword>
<dbReference type="EMBL" id="AATQ01000014">
    <property type="protein sequence ID" value="EAU46411.1"/>
    <property type="molecule type" value="Genomic_DNA"/>
</dbReference>
<gene>
    <name evidence="2" type="ORF">R2601_15307</name>
</gene>
<organism evidence="2 3">
    <name type="scientific">Salipiger bermudensis (strain DSM 26914 / JCM 13377 / KCTC 12554 / HTCC2601)</name>
    <name type="common">Pelagibaca bermudensis</name>
    <dbReference type="NCBI Taxonomy" id="314265"/>
    <lineage>
        <taxon>Bacteria</taxon>
        <taxon>Pseudomonadati</taxon>
        <taxon>Pseudomonadota</taxon>
        <taxon>Alphaproteobacteria</taxon>
        <taxon>Rhodobacterales</taxon>
        <taxon>Roseobacteraceae</taxon>
        <taxon>Salipiger</taxon>
    </lineage>
</organism>
<evidence type="ECO:0000313" key="2">
    <source>
        <dbReference type="EMBL" id="EAU46411.1"/>
    </source>
</evidence>
<protein>
    <submittedName>
        <fullName evidence="2">Uncharacterized protein</fullName>
    </submittedName>
</protein>
<proteinExistence type="predicted"/>
<name>Q0FQP0_SALBH</name>
<keyword evidence="1" id="KW-0472">Membrane</keyword>
<dbReference type="Proteomes" id="UP000006230">
    <property type="component" value="Unassembled WGS sequence"/>
</dbReference>
<evidence type="ECO:0000256" key="1">
    <source>
        <dbReference type="SAM" id="Phobius"/>
    </source>
</evidence>
<feature type="transmembrane region" description="Helical" evidence="1">
    <location>
        <begin position="25"/>
        <end position="45"/>
    </location>
</feature>
<reference evidence="2 3" key="1">
    <citation type="journal article" date="2010" name="J. Bacteriol.">
        <title>Genome sequences of Pelagibaca bermudensis HTCC2601T and Maritimibacter alkaliphilus HTCC2654T, the type strains of two marine Roseobacter genera.</title>
        <authorList>
            <person name="Thrash J.C."/>
            <person name="Cho J.C."/>
            <person name="Ferriera S."/>
            <person name="Johnson J."/>
            <person name="Vergin K.L."/>
            <person name="Giovannoni S.J."/>
        </authorList>
    </citation>
    <scope>NUCLEOTIDE SEQUENCE [LARGE SCALE GENOMIC DNA]</scope>
    <source>
        <strain evidence="3">DSM 26914 / JCM 13377 / KCTC 12554 / HTCC2601</strain>
    </source>
</reference>
<keyword evidence="3" id="KW-1185">Reference proteome</keyword>
<accession>Q0FQP0</accession>
<comment type="caution">
    <text evidence="2">The sequence shown here is derived from an EMBL/GenBank/DDBJ whole genome shotgun (WGS) entry which is preliminary data.</text>
</comment>
<keyword evidence="1" id="KW-1133">Transmembrane helix</keyword>